<dbReference type="PANTHER" id="PTHR23044:SF61">
    <property type="entry name" value="3'-5' EXORIBONUCLEASE 1-RELATED"/>
    <property type="match status" value="1"/>
</dbReference>
<keyword evidence="2" id="KW-0479">Metal-binding</keyword>
<dbReference type="Gene3D" id="3.30.420.10">
    <property type="entry name" value="Ribonuclease H-like superfamily/Ribonuclease H"/>
    <property type="match status" value="2"/>
</dbReference>
<evidence type="ECO:0000313" key="9">
    <source>
        <dbReference type="EMBL" id="RVW92934.1"/>
    </source>
</evidence>
<dbReference type="InterPro" id="IPR012337">
    <property type="entry name" value="RNaseH-like_sf"/>
</dbReference>
<dbReference type="Pfam" id="PF00929">
    <property type="entry name" value="RNase_T"/>
    <property type="match status" value="2"/>
</dbReference>
<dbReference type="PANTHER" id="PTHR23044">
    <property type="entry name" value="3'-5' EXONUCLEASE ERI1-RELATED"/>
    <property type="match status" value="1"/>
</dbReference>
<sequence length="537" mass="61592">MQRNCEASVKCLQSKRFPYKLPCKGNPIEGFSELKDETSVHAGGDIVERERSLSSESLKPSNEFHNKPIYQNDFGSWPTFYPDSQKVQQCQLNAFESQYYPFPVDNQFLYAPFHAFSQGYPYEFMLQDFQYFVVIDFEATCDKGKNPHPQEIIEFPSVIVSSVTGQLEACFQTYVRPTCNQILSDFCKDLTGIQQIQVKLSGNTKHVGGRCHNDNENGYDGVFEATMFCIIGLETQTLVGLAKTLARHVFICFLSAMETPMYVHVCCAYACQNPGPTCIERDFDGYERVGFINERVDMIEDIYGATRSYEGDLVAKQDPSYSWLAYAMVDRGVTLSEALLRHDKWLEKKGIKNTNFAVVTWSNWDCRVMLESECRFKKIRKPPYFNRWINLKVPFREVFGGVWCNLKEAVEMAGLAWQGRAHCGLDDAKNTARLLAFLMHRGFKFSITNSLMWQATDHPESWKQSPELSSFPEYHPQKLREPTIPLFQYHPYCYCGVKSSKGMVRKPGPKQGSFFFGCGNWTAARGARCHYFEWASP</sequence>
<organism evidence="9 10">
    <name type="scientific">Vitis vinifera</name>
    <name type="common">Grape</name>
    <dbReference type="NCBI Taxonomy" id="29760"/>
    <lineage>
        <taxon>Eukaryota</taxon>
        <taxon>Viridiplantae</taxon>
        <taxon>Streptophyta</taxon>
        <taxon>Embryophyta</taxon>
        <taxon>Tracheophyta</taxon>
        <taxon>Spermatophyta</taxon>
        <taxon>Magnoliopsida</taxon>
        <taxon>eudicotyledons</taxon>
        <taxon>Gunneridae</taxon>
        <taxon>Pentapetalae</taxon>
        <taxon>rosids</taxon>
        <taxon>Vitales</taxon>
        <taxon>Vitaceae</taxon>
        <taxon>Viteae</taxon>
        <taxon>Vitis</taxon>
    </lineage>
</organism>
<evidence type="ECO:0000313" key="10">
    <source>
        <dbReference type="Proteomes" id="UP000288805"/>
    </source>
</evidence>
<dbReference type="EMBL" id="QGNW01000132">
    <property type="protein sequence ID" value="RVW92934.1"/>
    <property type="molecule type" value="Genomic_DNA"/>
</dbReference>
<dbReference type="PROSITE" id="PS51999">
    <property type="entry name" value="ZF_GRF"/>
    <property type="match status" value="1"/>
</dbReference>
<evidence type="ECO:0000256" key="4">
    <source>
        <dbReference type="ARBA" id="ARBA00022801"/>
    </source>
</evidence>
<evidence type="ECO:0000256" key="3">
    <source>
        <dbReference type="ARBA" id="ARBA00022771"/>
    </source>
</evidence>
<protein>
    <submittedName>
        <fullName evidence="9">ERI1 exoribonuclease 2</fullName>
    </submittedName>
</protein>
<dbReference type="InterPro" id="IPR036397">
    <property type="entry name" value="RNaseH_sf"/>
</dbReference>
<evidence type="ECO:0000256" key="6">
    <source>
        <dbReference type="ARBA" id="ARBA00022839"/>
    </source>
</evidence>
<dbReference type="InterPro" id="IPR010666">
    <property type="entry name" value="Znf_GRF"/>
</dbReference>
<dbReference type="AlphaFoldDB" id="A0A438I892"/>
<dbReference type="SUPFAM" id="SSF53098">
    <property type="entry name" value="Ribonuclease H-like"/>
    <property type="match status" value="2"/>
</dbReference>
<dbReference type="InterPro" id="IPR013520">
    <property type="entry name" value="Ribonucl_H"/>
</dbReference>
<keyword evidence="3 7" id="KW-0863">Zinc-finger</keyword>
<dbReference type="InterPro" id="IPR047201">
    <property type="entry name" value="ERI-1_3'hExo-like"/>
</dbReference>
<dbReference type="GO" id="GO:0008270">
    <property type="term" value="F:zinc ion binding"/>
    <property type="evidence" value="ECO:0007669"/>
    <property type="project" value="UniProtKB-KW"/>
</dbReference>
<gene>
    <name evidence="9" type="primary">ERI2_1</name>
    <name evidence="9" type="ORF">CK203_032746</name>
</gene>
<keyword evidence="4" id="KW-0378">Hydrolase</keyword>
<feature type="domain" description="GRF-type" evidence="8">
    <location>
        <begin position="493"/>
        <end position="537"/>
    </location>
</feature>
<proteinExistence type="predicted"/>
<dbReference type="CDD" id="cd06133">
    <property type="entry name" value="ERI-1_3'hExo_like"/>
    <property type="match status" value="1"/>
</dbReference>
<evidence type="ECO:0000259" key="8">
    <source>
        <dbReference type="PROSITE" id="PS51999"/>
    </source>
</evidence>
<evidence type="ECO:0000256" key="2">
    <source>
        <dbReference type="ARBA" id="ARBA00022723"/>
    </source>
</evidence>
<keyword evidence="6" id="KW-0269">Exonuclease</keyword>
<dbReference type="InterPro" id="IPR051274">
    <property type="entry name" value="3-5_Exoribonuclease"/>
</dbReference>
<dbReference type="GO" id="GO:0003676">
    <property type="term" value="F:nucleic acid binding"/>
    <property type="evidence" value="ECO:0007669"/>
    <property type="project" value="InterPro"/>
</dbReference>
<accession>A0A438I892</accession>
<evidence type="ECO:0000256" key="7">
    <source>
        <dbReference type="PROSITE-ProRule" id="PRU01343"/>
    </source>
</evidence>
<reference evidence="9 10" key="1">
    <citation type="journal article" date="2018" name="PLoS Genet.">
        <title>Population sequencing reveals clonal diversity and ancestral inbreeding in the grapevine cultivar Chardonnay.</title>
        <authorList>
            <person name="Roach M.J."/>
            <person name="Johnson D.L."/>
            <person name="Bohlmann J."/>
            <person name="van Vuuren H.J."/>
            <person name="Jones S.J."/>
            <person name="Pretorius I.S."/>
            <person name="Schmidt S.A."/>
            <person name="Borneman A.R."/>
        </authorList>
    </citation>
    <scope>NUCLEOTIDE SEQUENCE [LARGE SCALE GENOMIC DNA]</scope>
    <source>
        <strain evidence="10">cv. Chardonnay</strain>
        <tissue evidence="9">Leaf</tissue>
    </source>
</reference>
<dbReference type="Proteomes" id="UP000288805">
    <property type="component" value="Unassembled WGS sequence"/>
</dbReference>
<keyword evidence="1" id="KW-0540">Nuclease</keyword>
<evidence type="ECO:0000256" key="5">
    <source>
        <dbReference type="ARBA" id="ARBA00022833"/>
    </source>
</evidence>
<comment type="caution">
    <text evidence="9">The sequence shown here is derived from an EMBL/GenBank/DDBJ whole genome shotgun (WGS) entry which is preliminary data.</text>
</comment>
<name>A0A438I892_VITVI</name>
<dbReference type="GO" id="GO:0000175">
    <property type="term" value="F:3'-5'-RNA exonuclease activity"/>
    <property type="evidence" value="ECO:0007669"/>
    <property type="project" value="InterPro"/>
</dbReference>
<keyword evidence="5" id="KW-0862">Zinc</keyword>
<evidence type="ECO:0000256" key="1">
    <source>
        <dbReference type="ARBA" id="ARBA00022722"/>
    </source>
</evidence>